<evidence type="ECO:0000313" key="2">
    <source>
        <dbReference type="Proteomes" id="UP001626550"/>
    </source>
</evidence>
<sequence>SETKFYIAIILANLIDSVSMDVELGSDLFAEKKEITWDSAQSLLLPNIAGIWLMKHSELITCASSNEQLAVVAVGLSDGRVLLYRYPALNPKAYGHTLQLLAPVKKLLILQQCQQFWLLVLSGSRETLTQWQLV</sequence>
<dbReference type="InterPro" id="IPR015943">
    <property type="entry name" value="WD40/YVTN_repeat-like_dom_sf"/>
</dbReference>
<comment type="caution">
    <text evidence="1">The sequence shown here is derived from an EMBL/GenBank/DDBJ whole genome shotgun (WGS) entry which is preliminary data.</text>
</comment>
<dbReference type="Gene3D" id="2.130.10.10">
    <property type="entry name" value="YVTN repeat-like/Quinoprotein amine dehydrogenase"/>
    <property type="match status" value="1"/>
</dbReference>
<gene>
    <name evidence="1" type="ORF">Ciccas_008632</name>
</gene>
<evidence type="ECO:0000313" key="1">
    <source>
        <dbReference type="EMBL" id="KAL3312771.1"/>
    </source>
</evidence>
<accession>A0ABD2Q3N5</accession>
<keyword evidence="2" id="KW-1185">Reference proteome</keyword>
<dbReference type="EMBL" id="JBJKFK010001557">
    <property type="protein sequence ID" value="KAL3312771.1"/>
    <property type="molecule type" value="Genomic_DNA"/>
</dbReference>
<reference evidence="1 2" key="1">
    <citation type="submission" date="2024-11" db="EMBL/GenBank/DDBJ databases">
        <title>Adaptive evolution of stress response genes in parasites aligns with host niche diversity.</title>
        <authorList>
            <person name="Hahn C."/>
            <person name="Resl P."/>
        </authorList>
    </citation>
    <scope>NUCLEOTIDE SEQUENCE [LARGE SCALE GENOMIC DNA]</scope>
    <source>
        <strain evidence="1">EGGRZ-B1_66</strain>
        <tissue evidence="1">Body</tissue>
    </source>
</reference>
<dbReference type="AlphaFoldDB" id="A0ABD2Q3N5"/>
<dbReference type="Proteomes" id="UP001626550">
    <property type="component" value="Unassembled WGS sequence"/>
</dbReference>
<protein>
    <submittedName>
        <fullName evidence="1">Uncharacterized protein</fullName>
    </submittedName>
</protein>
<proteinExistence type="predicted"/>
<name>A0ABD2Q3N5_9PLAT</name>
<organism evidence="1 2">
    <name type="scientific">Cichlidogyrus casuarinus</name>
    <dbReference type="NCBI Taxonomy" id="1844966"/>
    <lineage>
        <taxon>Eukaryota</taxon>
        <taxon>Metazoa</taxon>
        <taxon>Spiralia</taxon>
        <taxon>Lophotrochozoa</taxon>
        <taxon>Platyhelminthes</taxon>
        <taxon>Monogenea</taxon>
        <taxon>Monopisthocotylea</taxon>
        <taxon>Dactylogyridea</taxon>
        <taxon>Ancyrocephalidae</taxon>
        <taxon>Cichlidogyrus</taxon>
    </lineage>
</organism>
<feature type="non-terminal residue" evidence="1">
    <location>
        <position position="1"/>
    </location>
</feature>